<gene>
    <name evidence="1" type="ORF">LCGC14_2210590</name>
</gene>
<comment type="caution">
    <text evidence="1">The sequence shown here is derived from an EMBL/GenBank/DDBJ whole genome shotgun (WGS) entry which is preliminary data.</text>
</comment>
<reference evidence="1" key="1">
    <citation type="journal article" date="2015" name="Nature">
        <title>Complex archaea that bridge the gap between prokaryotes and eukaryotes.</title>
        <authorList>
            <person name="Spang A."/>
            <person name="Saw J.H."/>
            <person name="Jorgensen S.L."/>
            <person name="Zaremba-Niedzwiedzka K."/>
            <person name="Martijn J."/>
            <person name="Lind A.E."/>
            <person name="van Eijk R."/>
            <person name="Schleper C."/>
            <person name="Guy L."/>
            <person name="Ettema T.J."/>
        </authorList>
    </citation>
    <scope>NUCLEOTIDE SEQUENCE</scope>
</reference>
<protein>
    <submittedName>
        <fullName evidence="1">Uncharacterized protein</fullName>
    </submittedName>
</protein>
<dbReference type="EMBL" id="LAZR01029325">
    <property type="protein sequence ID" value="KKL59911.1"/>
    <property type="molecule type" value="Genomic_DNA"/>
</dbReference>
<evidence type="ECO:0000313" key="1">
    <source>
        <dbReference type="EMBL" id="KKL59911.1"/>
    </source>
</evidence>
<name>A0A0F9E1D8_9ZZZZ</name>
<organism evidence="1">
    <name type="scientific">marine sediment metagenome</name>
    <dbReference type="NCBI Taxonomy" id="412755"/>
    <lineage>
        <taxon>unclassified sequences</taxon>
        <taxon>metagenomes</taxon>
        <taxon>ecological metagenomes</taxon>
    </lineage>
</organism>
<dbReference type="AlphaFoldDB" id="A0A0F9E1D8"/>
<proteinExistence type="predicted"/>
<sequence>MERYQNAKRVKPGVRVVHMRNIVGVYEKSSK</sequence>
<accession>A0A0F9E1D8</accession>